<dbReference type="Proteomes" id="UP000887116">
    <property type="component" value="Unassembled WGS sequence"/>
</dbReference>
<protein>
    <submittedName>
        <fullName evidence="2">Uncharacterized protein</fullName>
    </submittedName>
</protein>
<keyword evidence="1" id="KW-0732">Signal</keyword>
<reference evidence="2" key="1">
    <citation type="submission" date="2020-07" db="EMBL/GenBank/DDBJ databases">
        <title>Multicomponent nature underlies the extraordinary mechanical properties of spider dragline silk.</title>
        <authorList>
            <person name="Kono N."/>
            <person name="Nakamura H."/>
            <person name="Mori M."/>
            <person name="Yoshida Y."/>
            <person name="Ohtoshi R."/>
            <person name="Malay A.D."/>
            <person name="Moran D.A.P."/>
            <person name="Tomita M."/>
            <person name="Numata K."/>
            <person name="Arakawa K."/>
        </authorList>
    </citation>
    <scope>NUCLEOTIDE SEQUENCE</scope>
</reference>
<dbReference type="AlphaFoldDB" id="A0A8X6K9U6"/>
<sequence>MAATYAGPWILWALTLLWSAADSANPHYFVSHPDHRVAPDYGSAAKYSNIEPEEFRQFIYSFLILCQSLKDVILKKKMPSTLLVEKYGSLL</sequence>
<keyword evidence="3" id="KW-1185">Reference proteome</keyword>
<proteinExistence type="predicted"/>
<name>A0A8X6K9U6_TRICU</name>
<comment type="caution">
    <text evidence="2">The sequence shown here is derived from an EMBL/GenBank/DDBJ whole genome shotgun (WGS) entry which is preliminary data.</text>
</comment>
<accession>A0A8X6K9U6</accession>
<gene>
    <name evidence="2" type="ORF">TNCT_617171</name>
</gene>
<feature type="chain" id="PRO_5036456653" evidence="1">
    <location>
        <begin position="24"/>
        <end position="91"/>
    </location>
</feature>
<evidence type="ECO:0000313" key="3">
    <source>
        <dbReference type="Proteomes" id="UP000887116"/>
    </source>
</evidence>
<evidence type="ECO:0000256" key="1">
    <source>
        <dbReference type="SAM" id="SignalP"/>
    </source>
</evidence>
<dbReference type="EMBL" id="BMAO01020764">
    <property type="protein sequence ID" value="GFQ69665.1"/>
    <property type="molecule type" value="Genomic_DNA"/>
</dbReference>
<dbReference type="OrthoDB" id="10433235at2759"/>
<evidence type="ECO:0000313" key="2">
    <source>
        <dbReference type="EMBL" id="GFQ69665.1"/>
    </source>
</evidence>
<organism evidence="2 3">
    <name type="scientific">Trichonephila clavata</name>
    <name type="common">Joro spider</name>
    <name type="synonym">Nephila clavata</name>
    <dbReference type="NCBI Taxonomy" id="2740835"/>
    <lineage>
        <taxon>Eukaryota</taxon>
        <taxon>Metazoa</taxon>
        <taxon>Ecdysozoa</taxon>
        <taxon>Arthropoda</taxon>
        <taxon>Chelicerata</taxon>
        <taxon>Arachnida</taxon>
        <taxon>Araneae</taxon>
        <taxon>Araneomorphae</taxon>
        <taxon>Entelegynae</taxon>
        <taxon>Araneoidea</taxon>
        <taxon>Nephilidae</taxon>
        <taxon>Trichonephila</taxon>
    </lineage>
</organism>
<feature type="signal peptide" evidence="1">
    <location>
        <begin position="1"/>
        <end position="23"/>
    </location>
</feature>